<dbReference type="RefSeq" id="XP_062684457.1">
    <property type="nucleotide sequence ID" value="XM_062820543.1"/>
</dbReference>
<reference evidence="1" key="2">
    <citation type="submission" date="2023-06" db="EMBL/GenBank/DDBJ databases">
        <authorList>
            <consortium name="Lawrence Berkeley National Laboratory"/>
            <person name="Haridas S."/>
            <person name="Hensen N."/>
            <person name="Bonometti L."/>
            <person name="Westerberg I."/>
            <person name="Brannstrom I.O."/>
            <person name="Guillou S."/>
            <person name="Cros-Aarteil S."/>
            <person name="Calhoun S."/>
            <person name="Kuo A."/>
            <person name="Mondo S."/>
            <person name="Pangilinan J."/>
            <person name="Riley R."/>
            <person name="Labutti K."/>
            <person name="Andreopoulos B."/>
            <person name="Lipzen A."/>
            <person name="Chen C."/>
            <person name="Yanf M."/>
            <person name="Daum C."/>
            <person name="Ng V."/>
            <person name="Clum A."/>
            <person name="Steindorff A."/>
            <person name="Ohm R."/>
            <person name="Martin F."/>
            <person name="Silar P."/>
            <person name="Natvig D."/>
            <person name="Lalanne C."/>
            <person name="Gautier V."/>
            <person name="Ament-Velasquez S.L."/>
            <person name="Kruys A."/>
            <person name="Hutchinson M.I."/>
            <person name="Powell A.J."/>
            <person name="Barry K."/>
            <person name="Miller A.N."/>
            <person name="Grigoriev I.V."/>
            <person name="Debuchy R."/>
            <person name="Gladieux P."/>
            <person name="Thoren M.H."/>
            <person name="Johannesson H."/>
        </authorList>
    </citation>
    <scope>NUCLEOTIDE SEQUENCE</scope>
    <source>
        <strain evidence="1">CBS 560.94</strain>
    </source>
</reference>
<reference evidence="1" key="1">
    <citation type="journal article" date="2023" name="Mol. Phylogenet. Evol.">
        <title>Genome-scale phylogeny and comparative genomics of the fungal order Sordariales.</title>
        <authorList>
            <person name="Hensen N."/>
            <person name="Bonometti L."/>
            <person name="Westerberg I."/>
            <person name="Brannstrom I.O."/>
            <person name="Guillou S."/>
            <person name="Cros-Aarteil S."/>
            <person name="Calhoun S."/>
            <person name="Haridas S."/>
            <person name="Kuo A."/>
            <person name="Mondo S."/>
            <person name="Pangilinan J."/>
            <person name="Riley R."/>
            <person name="LaButti K."/>
            <person name="Andreopoulos B."/>
            <person name="Lipzen A."/>
            <person name="Chen C."/>
            <person name="Yan M."/>
            <person name="Daum C."/>
            <person name="Ng V."/>
            <person name="Clum A."/>
            <person name="Steindorff A."/>
            <person name="Ohm R.A."/>
            <person name="Martin F."/>
            <person name="Silar P."/>
            <person name="Natvig D.O."/>
            <person name="Lalanne C."/>
            <person name="Gautier V."/>
            <person name="Ament-Velasquez S.L."/>
            <person name="Kruys A."/>
            <person name="Hutchinson M.I."/>
            <person name="Powell A.J."/>
            <person name="Barry K."/>
            <person name="Miller A.N."/>
            <person name="Grigoriev I.V."/>
            <person name="Debuchy R."/>
            <person name="Gladieux P."/>
            <person name="Hiltunen Thoren M."/>
            <person name="Johannesson H."/>
        </authorList>
    </citation>
    <scope>NUCLEOTIDE SEQUENCE</scope>
    <source>
        <strain evidence="1">CBS 560.94</strain>
    </source>
</reference>
<sequence length="152" mass="17070">MDPITGIGLVAALLQLAGLGIKGVLQWIRLLKDLKETPAKLTELLNDTENAILRVVELEDMLQSPTSALAKLLTQQQLTSLWNTIADVRRATDALRLDLEPLYGHLQTSTLSTPRSGVRKLWKSVVGLAKERIIQEHLRKIQRYNNELTKQL</sequence>
<evidence type="ECO:0000313" key="1">
    <source>
        <dbReference type="EMBL" id="KAK3351162.1"/>
    </source>
</evidence>
<dbReference type="Proteomes" id="UP001278500">
    <property type="component" value="Unassembled WGS sequence"/>
</dbReference>
<evidence type="ECO:0000313" key="2">
    <source>
        <dbReference type="Proteomes" id="UP001278500"/>
    </source>
</evidence>
<evidence type="ECO:0008006" key="3">
    <source>
        <dbReference type="Google" id="ProtNLM"/>
    </source>
</evidence>
<gene>
    <name evidence="1" type="ORF">B0H65DRAFT_109092</name>
</gene>
<dbReference type="GeneID" id="87857697"/>
<dbReference type="EMBL" id="JAUEPP010000002">
    <property type="protein sequence ID" value="KAK3351162.1"/>
    <property type="molecule type" value="Genomic_DNA"/>
</dbReference>
<comment type="caution">
    <text evidence="1">The sequence shown here is derived from an EMBL/GenBank/DDBJ whole genome shotgun (WGS) entry which is preliminary data.</text>
</comment>
<keyword evidence="2" id="KW-1185">Reference proteome</keyword>
<protein>
    <recommendedName>
        <fullName evidence="3">Fungal N-terminal domain-containing protein</fullName>
    </recommendedName>
</protein>
<name>A0AAE0JLF3_9PEZI</name>
<accession>A0AAE0JLF3</accession>
<dbReference type="AlphaFoldDB" id="A0AAE0JLF3"/>
<proteinExistence type="predicted"/>
<organism evidence="1 2">
    <name type="scientific">Neurospora tetraspora</name>
    <dbReference type="NCBI Taxonomy" id="94610"/>
    <lineage>
        <taxon>Eukaryota</taxon>
        <taxon>Fungi</taxon>
        <taxon>Dikarya</taxon>
        <taxon>Ascomycota</taxon>
        <taxon>Pezizomycotina</taxon>
        <taxon>Sordariomycetes</taxon>
        <taxon>Sordariomycetidae</taxon>
        <taxon>Sordariales</taxon>
        <taxon>Sordariaceae</taxon>
        <taxon>Neurospora</taxon>
    </lineage>
</organism>